<feature type="region of interest" description="Disordered" evidence="1">
    <location>
        <begin position="570"/>
        <end position="602"/>
    </location>
</feature>
<feature type="compositionally biased region" description="Basic and acidic residues" evidence="1">
    <location>
        <begin position="593"/>
        <end position="602"/>
    </location>
</feature>
<dbReference type="SUPFAM" id="SSF81296">
    <property type="entry name" value="E set domains"/>
    <property type="match status" value="1"/>
</dbReference>
<protein>
    <submittedName>
        <fullName evidence="4">Molybdopterin-binding protein</fullName>
    </submittedName>
</protein>
<dbReference type="Gene3D" id="2.60.40.650">
    <property type="match status" value="1"/>
</dbReference>
<dbReference type="SUPFAM" id="SSF56524">
    <property type="entry name" value="Oxidoreductase molybdopterin-binding domain"/>
    <property type="match status" value="1"/>
</dbReference>
<dbReference type="PROSITE" id="PS51257">
    <property type="entry name" value="PROKAR_LIPOPROTEIN"/>
    <property type="match status" value="1"/>
</dbReference>
<evidence type="ECO:0000256" key="2">
    <source>
        <dbReference type="SAM" id="SignalP"/>
    </source>
</evidence>
<feature type="signal peptide" evidence="2">
    <location>
        <begin position="1"/>
        <end position="21"/>
    </location>
</feature>
<sequence>MRFNKHLVVATTCLVCGVALAAGCAPQQAADGGKAAEDGSASQSQGEQEQTLTPEQQAVVDGAEGTTDADINEDVYPGKEYLDGLWDRWEAIGEEYAPEVRTLPNGQMVQRTPTEYAVDPDAWQIQAGSNSYNTYWLDADNRGCESCHADMNALLKNLPYEHPVAWNDELDSKMTVQQCLFCHSYAPGYISKQYEFGTLMHAVHYSSRNKTEFANDYQGDCMSCHNATENGEGLELWDATKYDRLWGINDVENVQGEFSIDQEKTQDQSGVFSYDWMHAYYDNMRHGAGVNGLNLEMPQSLFDEWTITVDGSVNAPYTAKLPDLIAEAEADGAVVTKTSKMVCNWNPVGGGGVTNTEITGIPVSWLVEKAGGMTDGATGVQALRADGSSKRAFPKAKVESDEALLVYKIGGEYLDATRGYPCTNWVEGVDAQINSKQIDTYHVTDEDIDYADKWAGNPNGWQNEDGVAMNKPNATILGVPDGLLVQNGQPYTFNGYVDGFDEKIASVEFSMDQGKTWTKYDLGDTDRNKLVWWSFTYTPELEGAYCLTIRATTESGQQSYETQTVMFNAKDKLPSPEETTVLETASLVPPKVEAAKSEEQSE</sequence>
<dbReference type="Gene3D" id="3.90.10.10">
    <property type="entry name" value="Cytochrome C3"/>
    <property type="match status" value="1"/>
</dbReference>
<feature type="domain" description="Oxidoreductase molybdopterin-binding" evidence="3">
    <location>
        <begin position="296"/>
        <end position="447"/>
    </location>
</feature>
<dbReference type="InterPro" id="IPR014756">
    <property type="entry name" value="Ig_E-set"/>
</dbReference>
<evidence type="ECO:0000256" key="1">
    <source>
        <dbReference type="SAM" id="MobiDB-lite"/>
    </source>
</evidence>
<evidence type="ECO:0000313" key="4">
    <source>
        <dbReference type="EMBL" id="PNV66620.1"/>
    </source>
</evidence>
<dbReference type="RefSeq" id="WP_087195370.1">
    <property type="nucleotide sequence ID" value="NZ_PPEL01000001.1"/>
</dbReference>
<organism evidence="4 5">
    <name type="scientific">Rubneribacter badeniensis</name>
    <dbReference type="NCBI Taxonomy" id="2070688"/>
    <lineage>
        <taxon>Bacteria</taxon>
        <taxon>Bacillati</taxon>
        <taxon>Actinomycetota</taxon>
        <taxon>Coriobacteriia</taxon>
        <taxon>Eggerthellales</taxon>
        <taxon>Eggerthellaceae</taxon>
        <taxon>Rubneribacter</taxon>
    </lineage>
</organism>
<feature type="compositionally biased region" description="Low complexity" evidence="1">
    <location>
        <begin position="29"/>
        <end position="50"/>
    </location>
</feature>
<keyword evidence="5" id="KW-1185">Reference proteome</keyword>
<dbReference type="InterPro" id="IPR036374">
    <property type="entry name" value="OxRdtase_Mopterin-bd_sf"/>
</dbReference>
<proteinExistence type="predicted"/>
<gene>
    <name evidence="4" type="ORF">C2L80_00395</name>
</gene>
<dbReference type="EMBL" id="PPEL01000001">
    <property type="protein sequence ID" value="PNV66620.1"/>
    <property type="molecule type" value="Genomic_DNA"/>
</dbReference>
<dbReference type="Proteomes" id="UP000236488">
    <property type="component" value="Unassembled WGS sequence"/>
</dbReference>
<dbReference type="InterPro" id="IPR036280">
    <property type="entry name" value="Multihaem_cyt_sf"/>
</dbReference>
<name>A0A2K2U8X8_9ACTN</name>
<dbReference type="InterPro" id="IPR000572">
    <property type="entry name" value="OxRdtase_Mopterin-bd_dom"/>
</dbReference>
<evidence type="ECO:0000259" key="3">
    <source>
        <dbReference type="Pfam" id="PF00174"/>
    </source>
</evidence>
<keyword evidence="2" id="KW-0732">Signal</keyword>
<dbReference type="SUPFAM" id="SSF48695">
    <property type="entry name" value="Multiheme cytochromes"/>
    <property type="match status" value="1"/>
</dbReference>
<dbReference type="Gene3D" id="3.90.420.10">
    <property type="entry name" value="Oxidoreductase, molybdopterin-binding domain"/>
    <property type="match status" value="1"/>
</dbReference>
<feature type="chain" id="PRO_5014474484" evidence="2">
    <location>
        <begin position="22"/>
        <end position="602"/>
    </location>
</feature>
<evidence type="ECO:0000313" key="5">
    <source>
        <dbReference type="Proteomes" id="UP000236488"/>
    </source>
</evidence>
<comment type="caution">
    <text evidence="4">The sequence shown here is derived from an EMBL/GenBank/DDBJ whole genome shotgun (WGS) entry which is preliminary data.</text>
</comment>
<reference evidence="4 5" key="1">
    <citation type="journal article" date="2018" name="Int. J. Syst. Evol. Microbiol.">
        <title>Rubneribacter badeniensis gen. nov., sp. nov. and Enteroscipio rubneri gen. nov., sp. nov., new members of the Eggerthellaceae isolated from human faeces.</title>
        <authorList>
            <person name="Danylec N."/>
            <person name="Gobl A."/>
            <person name="Stoll D.A."/>
            <person name="Hetzer B."/>
            <person name="Kulling S.E."/>
            <person name="Huch M."/>
        </authorList>
    </citation>
    <scope>NUCLEOTIDE SEQUENCE [LARGE SCALE GENOMIC DNA]</scope>
    <source>
        <strain evidence="4 5">ResAG-85</strain>
    </source>
</reference>
<dbReference type="Pfam" id="PF00174">
    <property type="entry name" value="Oxidored_molyb"/>
    <property type="match status" value="1"/>
</dbReference>
<dbReference type="AlphaFoldDB" id="A0A2K2U8X8"/>
<accession>A0A2K2U8X8</accession>
<feature type="region of interest" description="Disordered" evidence="1">
    <location>
        <begin position="29"/>
        <end position="74"/>
    </location>
</feature>